<dbReference type="InParanoid" id="A0A803TQM0"/>
<keyword evidence="1" id="KW-0812">Transmembrane</keyword>
<dbReference type="Proteomes" id="UP000001646">
    <property type="component" value="Chromosome 3"/>
</dbReference>
<organism evidence="2 3">
    <name type="scientific">Anolis carolinensis</name>
    <name type="common">Green anole</name>
    <name type="synonym">American chameleon</name>
    <dbReference type="NCBI Taxonomy" id="28377"/>
    <lineage>
        <taxon>Eukaryota</taxon>
        <taxon>Metazoa</taxon>
        <taxon>Chordata</taxon>
        <taxon>Craniata</taxon>
        <taxon>Vertebrata</taxon>
        <taxon>Euteleostomi</taxon>
        <taxon>Lepidosauria</taxon>
        <taxon>Squamata</taxon>
        <taxon>Bifurcata</taxon>
        <taxon>Unidentata</taxon>
        <taxon>Episquamata</taxon>
        <taxon>Toxicofera</taxon>
        <taxon>Iguania</taxon>
        <taxon>Dactyloidae</taxon>
        <taxon>Anolis</taxon>
    </lineage>
</organism>
<keyword evidence="1" id="KW-1133">Transmembrane helix</keyword>
<keyword evidence="1" id="KW-0472">Membrane</keyword>
<name>A0A803TQM0_ANOCA</name>
<reference evidence="2" key="2">
    <citation type="submission" date="2025-08" db="UniProtKB">
        <authorList>
            <consortium name="Ensembl"/>
        </authorList>
    </citation>
    <scope>IDENTIFICATION</scope>
</reference>
<reference evidence="2 3" key="1">
    <citation type="submission" date="2009-12" db="EMBL/GenBank/DDBJ databases">
        <title>The Genome Sequence of Anolis carolinensis (Green Anole Lizard).</title>
        <authorList>
            <consortium name="The Genome Sequencing Platform"/>
            <person name="Di Palma F."/>
            <person name="Alfoldi J."/>
            <person name="Heiman D."/>
            <person name="Young S."/>
            <person name="Grabherr M."/>
            <person name="Johnson J."/>
            <person name="Lander E.S."/>
            <person name="Lindblad-Toh K."/>
        </authorList>
    </citation>
    <scope>NUCLEOTIDE SEQUENCE [LARGE SCALE GENOMIC DNA]</scope>
    <source>
        <strain evidence="2 3">JBL SC #1</strain>
    </source>
</reference>
<dbReference type="AlphaFoldDB" id="A0A803TQM0"/>
<sequence length="78" mass="8657">SASQSFLGNVLFLQTSAFTLSGVVGVLAFERHLKPGTNPDLKNPVISYCRDIQTCEDPDIWLETVIFPHLEISCFCLL</sequence>
<feature type="transmembrane region" description="Helical" evidence="1">
    <location>
        <begin position="6"/>
        <end position="29"/>
    </location>
</feature>
<evidence type="ECO:0000256" key="1">
    <source>
        <dbReference type="SAM" id="Phobius"/>
    </source>
</evidence>
<evidence type="ECO:0000313" key="2">
    <source>
        <dbReference type="Ensembl" id="ENSACAP00000037510.1"/>
    </source>
</evidence>
<protein>
    <submittedName>
        <fullName evidence="2">Uncharacterized protein</fullName>
    </submittedName>
</protein>
<dbReference type="Ensembl" id="ENSACAT00000055484.1">
    <property type="protein sequence ID" value="ENSACAP00000037510.1"/>
    <property type="gene ID" value="ENSACAG00000036717.1"/>
</dbReference>
<proteinExistence type="predicted"/>
<evidence type="ECO:0000313" key="3">
    <source>
        <dbReference type="Proteomes" id="UP000001646"/>
    </source>
</evidence>
<reference evidence="2" key="3">
    <citation type="submission" date="2025-09" db="UniProtKB">
        <authorList>
            <consortium name="Ensembl"/>
        </authorList>
    </citation>
    <scope>IDENTIFICATION</scope>
</reference>
<keyword evidence="3" id="KW-1185">Reference proteome</keyword>
<accession>A0A803TQM0</accession>